<evidence type="ECO:0000313" key="29">
    <source>
        <dbReference type="Ensembl" id="ENSMFAP00000042964.2"/>
    </source>
</evidence>
<evidence type="ECO:0000256" key="9">
    <source>
        <dbReference type="ARBA" id="ARBA00022771"/>
    </source>
</evidence>
<keyword evidence="7" id="KW-0479">Metal-binding</keyword>
<evidence type="ECO:0000256" key="16">
    <source>
        <dbReference type="ARBA" id="ARBA00048734"/>
    </source>
</evidence>
<dbReference type="SMART" id="SM00249">
    <property type="entry name" value="PHD"/>
    <property type="match status" value="2"/>
</dbReference>
<dbReference type="Pfam" id="PF00628">
    <property type="entry name" value="PHD"/>
    <property type="match status" value="1"/>
</dbReference>
<evidence type="ECO:0000256" key="13">
    <source>
        <dbReference type="ARBA" id="ARBA00023002"/>
    </source>
</evidence>
<dbReference type="InterPro" id="IPR019787">
    <property type="entry name" value="Znf_PHD-finger"/>
</dbReference>
<evidence type="ECO:0000256" key="3">
    <source>
        <dbReference type="ARBA" id="ARBA00004123"/>
    </source>
</evidence>
<evidence type="ECO:0000256" key="15">
    <source>
        <dbReference type="ARBA" id="ARBA00023242"/>
    </source>
</evidence>
<comment type="cofactor">
    <cofactor evidence="1">
        <name>Fe(2+)</name>
        <dbReference type="ChEBI" id="CHEBI:29033"/>
    </cofactor>
</comment>
<evidence type="ECO:0000256" key="11">
    <source>
        <dbReference type="ARBA" id="ARBA00022853"/>
    </source>
</evidence>
<feature type="domain" description="ARID" evidence="26">
    <location>
        <begin position="79"/>
        <end position="169"/>
    </location>
</feature>
<name>A0A2K5X0N5_MACFA</name>
<evidence type="ECO:0000256" key="10">
    <source>
        <dbReference type="ARBA" id="ARBA00022833"/>
    </source>
</evidence>
<dbReference type="GeneTree" id="ENSGT00940000161236"/>
<dbReference type="EC" id="1.14.11.67" evidence="5"/>
<dbReference type="Pfam" id="PF02375">
    <property type="entry name" value="JmjN"/>
    <property type="match status" value="1"/>
</dbReference>
<dbReference type="CDD" id="cd16875">
    <property type="entry name" value="ARID_KDM5C_5D"/>
    <property type="match status" value="1"/>
</dbReference>
<dbReference type="GO" id="GO:0005634">
    <property type="term" value="C:nucleus"/>
    <property type="evidence" value="ECO:0007669"/>
    <property type="project" value="UniProtKB-SubCell"/>
</dbReference>
<evidence type="ECO:0000256" key="4">
    <source>
        <dbReference type="ARBA" id="ARBA00006801"/>
    </source>
</evidence>
<dbReference type="InterPro" id="IPR048615">
    <property type="entry name" value="KDM5_C-hel"/>
</dbReference>
<dbReference type="InterPro" id="IPR003347">
    <property type="entry name" value="JmjC_dom"/>
</dbReference>
<evidence type="ECO:0000256" key="5">
    <source>
        <dbReference type="ARBA" id="ARBA00012902"/>
    </source>
</evidence>
<dbReference type="FunFam" id="2.60.120.650:FF:000035">
    <property type="entry name" value="PHD transcription factor Rum1"/>
    <property type="match status" value="1"/>
</dbReference>
<evidence type="ECO:0000256" key="21">
    <source>
        <dbReference type="ARBA" id="ARBA00083317"/>
    </source>
</evidence>
<sequence>MEPGCDEFLPPPECPVFEPSWAEFQDPLGYIAKIRPIAEKAGICKIRPPADWQPPFAVEVDNFRFTPRIQRLNELEAQTRVKLNYLDQIAKFWEIQGSSLKIPNVERRILDLYSLSKIVMEEGGYEAICKDRRWARVAQRLHYPPGRNIGSLLRSHYERIIYPYEMFQSGANHVQCNTHPFDNEVKDKEYKPHSIPLRQSVQPSKFSSYSRRAKRLQTDPEPTEEDIEKNPELKKLQIYGPGPKMMGLGLMARDKDKTVRKKVTCTPAVTVKDQRSGDGNMSSALLKQHYSLEPCTKTTMQLRKNHSSAQFIDSYICQICSRGDEDDKLLFCDGCDDNYHIYCLLPPLPEIPRGIWRCPKCILAECKQPPEAFGFEQATQEYTLQSFGEMADSFKSDYFNMPVHMVPTELVEKEFWRLVSSIDEDVTVEYGADIHSKEFGSGFPVSNSKRNLSPEEKVVRTNQCAGEFVITFPRAYHSGFNQGYNFAEAVNFCTADWLPAGRQCIEHYRRLRRYCVFSHEELICKMAAFPETLDLNLAVAVHKEMFIMVQEERRLRKALLEKGVTEAEREAFELLPDDERQCIKCKTTCFLSALACYDCPDGLVCLSHINDLCKCSSSRQYLRYRYTLDELPTMLHKLKIRAESFDTWANKVRVALEVEDGRKRSFEELRALESEARERRFPNSELLQRLKNCLSEVEACISQVLGLVSGQVARMDTPQLTLTELRVLLEQMGSLPCAMHQIGDVRDVLEQVEAYQAEAREALATLPSSPGLLQSLLERGQQLGVEVPEAHQLQQQVEQAQWLDEVKQALAPSAHRGSLVIMQGLLVMGAKIASSPSVDKARAELQELLTIAERWEEKAHFCLEARQKHPPATLEAIIRETENIPVHLPNIQTLKEALTKAQAWIADVDEIQNGDHYPCLDDLEGLVAVGRDLPVGLEELRQLELQVLTAHSWREKATKTFLKKNSCYTLLEVLCPCADAGSDSTKRSRWMEKALGLYQCDTELLGLSAQDLRDPGSVIVAFKEGEQKEKEGILQLRRTNSAKPSPLTPSLMASSATSMCVCGQVPIGVGALQCDLCQDWFHGQCVSVPRLLTSPRPSLTSSPLLAWWEWDTKFLCPLCMRSRRPRLETILALLVALQRLPVRLPEGEALQCLTERAIGWQDRARKALASEDVTALLQQLAELRQQLQAKPRSEEASVCTLATACDPIRGGSGNTVSKVQGLLENGDTVTTPENIAPAKGSDLELLSSLLPQLTGPVLKLPEAIRAPLEELMMEGDLLEVTLDENHSIWQLLQAGQPPDLDRIRTLLEVGRGSQAGQEIRFQQAEIPVLTFFCLCGYDCSWKSLNIKGVGQGAGLWRGDGGGRRWIRVERLRILFSRSCSQKGLGAQGLHLRRAKKKNIFRRKQTVKIYS</sequence>
<dbReference type="PROSITE" id="PS01359">
    <property type="entry name" value="ZF_PHD_1"/>
    <property type="match status" value="2"/>
</dbReference>
<evidence type="ECO:0000256" key="2">
    <source>
        <dbReference type="ARBA" id="ARBA00001961"/>
    </source>
</evidence>
<dbReference type="PANTHER" id="PTHR10694">
    <property type="entry name" value="LYSINE-SPECIFIC DEMETHYLASE"/>
    <property type="match status" value="1"/>
</dbReference>
<keyword evidence="8" id="KW-0677">Repeat</keyword>
<comment type="similarity">
    <text evidence="4">Belongs to the JARID1 histone demethylase family.</text>
</comment>
<dbReference type="Ensembl" id="ENSMFAT00000017250.2">
    <property type="protein sequence ID" value="ENSMFAP00000042964.2"/>
    <property type="gene ID" value="ENSMFAG00000063076.1"/>
</dbReference>
<keyword evidence="12" id="KW-0223">Dioxygenase</keyword>
<dbReference type="SMART" id="SM00558">
    <property type="entry name" value="JmjC"/>
    <property type="match status" value="1"/>
</dbReference>
<dbReference type="InterPro" id="IPR011011">
    <property type="entry name" value="Znf_FYVE_PHD"/>
</dbReference>
<dbReference type="Pfam" id="PF08429">
    <property type="entry name" value="PLU-1"/>
    <property type="match status" value="1"/>
</dbReference>
<comment type="catalytic activity">
    <reaction evidence="16">
        <text>N(6),N(6),N(6)-trimethyl-L-lysyl(4)-[histone H3] + 3 2-oxoglutarate + 3 O2 = L-lysyl(4)-[histone H3] + 3 formaldehyde + 3 succinate + 3 CO2</text>
        <dbReference type="Rhea" id="RHEA:60208"/>
        <dbReference type="Rhea" id="RHEA-COMP:15537"/>
        <dbReference type="Rhea" id="RHEA-COMP:15547"/>
        <dbReference type="ChEBI" id="CHEBI:15379"/>
        <dbReference type="ChEBI" id="CHEBI:16526"/>
        <dbReference type="ChEBI" id="CHEBI:16810"/>
        <dbReference type="ChEBI" id="CHEBI:16842"/>
        <dbReference type="ChEBI" id="CHEBI:29969"/>
        <dbReference type="ChEBI" id="CHEBI:30031"/>
        <dbReference type="ChEBI" id="CHEBI:61961"/>
        <dbReference type="EC" id="1.14.11.67"/>
    </reaction>
</comment>
<keyword evidence="15" id="KW-0539">Nucleus</keyword>
<dbReference type="GO" id="GO:0034647">
    <property type="term" value="F:histone H3K4me/H3K4me2/H3K4me3 demethylase activity"/>
    <property type="evidence" value="ECO:0007669"/>
    <property type="project" value="UniProtKB-EC"/>
</dbReference>
<dbReference type="InterPro" id="IPR001606">
    <property type="entry name" value="ARID_dom"/>
</dbReference>
<feature type="domain" description="JmjN" evidence="27">
    <location>
        <begin position="14"/>
        <end position="55"/>
    </location>
</feature>
<dbReference type="InterPro" id="IPR004198">
    <property type="entry name" value="Znf_C5HC2"/>
</dbReference>
<dbReference type="Pfam" id="PF01388">
    <property type="entry name" value="ARID"/>
    <property type="match status" value="1"/>
</dbReference>
<proteinExistence type="inferred from homology"/>
<feature type="domain" description="JmjC" evidence="28">
    <location>
        <begin position="255"/>
        <end position="509"/>
    </location>
</feature>
<dbReference type="InterPro" id="IPR003349">
    <property type="entry name" value="JmjN"/>
</dbReference>
<dbReference type="GO" id="GO:0003677">
    <property type="term" value="F:DNA binding"/>
    <property type="evidence" value="ECO:0007669"/>
    <property type="project" value="InterPro"/>
</dbReference>
<dbReference type="FunFam" id="3.30.40.10:FF:000651">
    <property type="entry name" value="Lysine-specific demethylase 5D"/>
    <property type="match status" value="1"/>
</dbReference>
<evidence type="ECO:0000259" key="28">
    <source>
        <dbReference type="PROSITE" id="PS51184"/>
    </source>
</evidence>
<dbReference type="InterPro" id="IPR036431">
    <property type="entry name" value="ARID_dom_sf"/>
</dbReference>
<comment type="function">
    <text evidence="17">Histone demethylase that specifically demethylates 'Lys-4' of histone H3, thereby playing a central role in histone code. Does not demethylate histone H3 'Lys-9', H3 'Lys-27', H3 'Lys-36', H3 'Lys-79' or H4 'Lys-20'. Demethylates trimethylated and dimethylated but not monomethylated H3 'Lys-4'. May play a role in spermatogenesis. Involved in transcriptional repression of diverse metastasis-associated genes; in this function seems to cooperate with ZMYND8. Suppresses prostate cancer cell invasion. Regulates androgen receptor (AR) transcriptional activity by demethylating H3K4me3 active transcription marks.</text>
</comment>
<comment type="subcellular location">
    <subcellularLocation>
        <location evidence="3">Nucleus</location>
    </subcellularLocation>
</comment>
<evidence type="ECO:0000256" key="19">
    <source>
        <dbReference type="ARBA" id="ARBA00076100"/>
    </source>
</evidence>
<dbReference type="InterPro" id="IPR019786">
    <property type="entry name" value="Zinc_finger_PHD-type_CS"/>
</dbReference>
<feature type="region of interest" description="Disordered" evidence="24">
    <location>
        <begin position="193"/>
        <end position="228"/>
    </location>
</feature>
<dbReference type="Pfam" id="PF02928">
    <property type="entry name" value="zf-C5HC2"/>
    <property type="match status" value="1"/>
</dbReference>
<dbReference type="Pfam" id="PF21323">
    <property type="entry name" value="KDM5_C-hel"/>
    <property type="match status" value="1"/>
</dbReference>
<keyword evidence="30" id="KW-1185">Reference proteome</keyword>
<dbReference type="CDD" id="cd15604">
    <property type="entry name" value="PHD1_KDM5C_5D"/>
    <property type="match status" value="1"/>
</dbReference>
<dbReference type="Gene3D" id="3.30.40.10">
    <property type="entry name" value="Zinc/RING finger domain, C3HC4 (zinc finger)"/>
    <property type="match status" value="2"/>
</dbReference>
<dbReference type="VEuPathDB" id="HostDB:ENSMFAG00000039777"/>
<dbReference type="InterPro" id="IPR013083">
    <property type="entry name" value="Znf_RING/FYVE/PHD"/>
</dbReference>
<accession>A0A2K5X0N5</accession>
<dbReference type="InterPro" id="IPR001965">
    <property type="entry name" value="Znf_PHD"/>
</dbReference>
<evidence type="ECO:0000256" key="22">
    <source>
        <dbReference type="ARBA" id="ARBA00083497"/>
    </source>
</evidence>
<dbReference type="SUPFAM" id="SSF46774">
    <property type="entry name" value="ARID-like"/>
    <property type="match status" value="1"/>
</dbReference>
<reference evidence="29" key="1">
    <citation type="submission" date="2025-08" db="UniProtKB">
        <authorList>
            <consortium name="Ensembl"/>
        </authorList>
    </citation>
    <scope>IDENTIFICATION</scope>
</reference>
<dbReference type="PANTHER" id="PTHR10694:SF84">
    <property type="entry name" value="LYSINE-SPECIFIC DEMETHYLASE 5D"/>
    <property type="match status" value="1"/>
</dbReference>
<dbReference type="SMART" id="SM00545">
    <property type="entry name" value="JmjN"/>
    <property type="match status" value="1"/>
</dbReference>
<dbReference type="GO" id="GO:0008270">
    <property type="term" value="F:zinc ion binding"/>
    <property type="evidence" value="ECO:0007669"/>
    <property type="project" value="UniProtKB-KW"/>
</dbReference>
<comment type="cofactor">
    <cofactor evidence="2">
        <name>L-ascorbate</name>
        <dbReference type="ChEBI" id="CHEBI:38290"/>
    </cofactor>
</comment>
<protein>
    <recommendedName>
        <fullName evidence="18">Lysine-specific demethylase 5D</fullName>
        <ecNumber evidence="5">1.14.11.67</ecNumber>
    </recommendedName>
    <alternativeName>
        <fullName evidence="22">Histone demethylase JARID1D</fullName>
    </alternativeName>
    <alternativeName>
        <fullName evidence="19">Jumonji/ARID domain-containing protein 1D</fullName>
    </alternativeName>
    <alternativeName>
        <fullName evidence="20">Protein SmcY</fullName>
    </alternativeName>
    <alternativeName>
        <fullName evidence="21">[histone H3]-trimethyl-L-lysine(4) demethylase 5D</fullName>
    </alternativeName>
</protein>
<dbReference type="GO" id="GO:0000785">
    <property type="term" value="C:chromatin"/>
    <property type="evidence" value="ECO:0007669"/>
    <property type="project" value="TreeGrafter"/>
</dbReference>
<keyword evidence="10" id="KW-0862">Zinc</keyword>
<evidence type="ECO:0000256" key="12">
    <source>
        <dbReference type="ARBA" id="ARBA00022964"/>
    </source>
</evidence>
<dbReference type="PROSITE" id="PS51183">
    <property type="entry name" value="JMJN"/>
    <property type="match status" value="1"/>
</dbReference>
<evidence type="ECO:0000256" key="8">
    <source>
        <dbReference type="ARBA" id="ARBA00022737"/>
    </source>
</evidence>
<evidence type="ECO:0000256" key="24">
    <source>
        <dbReference type="SAM" id="MobiDB-lite"/>
    </source>
</evidence>
<evidence type="ECO:0000259" key="27">
    <source>
        <dbReference type="PROSITE" id="PS51183"/>
    </source>
</evidence>
<evidence type="ECO:0000256" key="18">
    <source>
        <dbReference type="ARBA" id="ARBA00069198"/>
    </source>
</evidence>
<organism evidence="29 30">
    <name type="scientific">Macaca fascicularis</name>
    <name type="common">Crab-eating macaque</name>
    <name type="synonym">Cynomolgus monkey</name>
    <dbReference type="NCBI Taxonomy" id="9541"/>
    <lineage>
        <taxon>Eukaryota</taxon>
        <taxon>Metazoa</taxon>
        <taxon>Chordata</taxon>
        <taxon>Craniata</taxon>
        <taxon>Vertebrata</taxon>
        <taxon>Euteleostomi</taxon>
        <taxon>Mammalia</taxon>
        <taxon>Eutheria</taxon>
        <taxon>Euarchontoglires</taxon>
        <taxon>Primates</taxon>
        <taxon>Haplorrhini</taxon>
        <taxon>Catarrhini</taxon>
        <taxon>Cercopithecidae</taxon>
        <taxon>Cercopithecinae</taxon>
        <taxon>Macaca</taxon>
    </lineage>
</organism>
<dbReference type="Proteomes" id="UP000233100">
    <property type="component" value="Unplaced"/>
</dbReference>
<dbReference type="SMART" id="SM00501">
    <property type="entry name" value="BRIGHT"/>
    <property type="match status" value="1"/>
</dbReference>
<dbReference type="PROSITE" id="PS51184">
    <property type="entry name" value="JMJC"/>
    <property type="match status" value="1"/>
</dbReference>
<dbReference type="Gene3D" id="1.10.150.60">
    <property type="entry name" value="ARID DNA-binding domain"/>
    <property type="match status" value="1"/>
</dbReference>
<keyword evidence="14" id="KW-0408">Iron</keyword>
<dbReference type="PROSITE" id="PS51011">
    <property type="entry name" value="ARID"/>
    <property type="match status" value="1"/>
</dbReference>
<keyword evidence="9 23" id="KW-0863">Zinc-finger</keyword>
<evidence type="ECO:0000256" key="20">
    <source>
        <dbReference type="ARBA" id="ARBA00078420"/>
    </source>
</evidence>
<dbReference type="Gene3D" id="2.60.120.650">
    <property type="entry name" value="Cupin"/>
    <property type="match status" value="2"/>
</dbReference>
<dbReference type="FunFam" id="3.30.40.10:FF:000072">
    <property type="entry name" value="lysine-specific demethylase 5C isoform X2"/>
    <property type="match status" value="1"/>
</dbReference>
<evidence type="ECO:0000256" key="17">
    <source>
        <dbReference type="ARBA" id="ARBA00060316"/>
    </source>
</evidence>
<keyword evidence="6" id="KW-0597">Phosphoprotein</keyword>
<dbReference type="InterPro" id="IPR013637">
    <property type="entry name" value="Lys_sp_deMease-like_dom"/>
</dbReference>
<dbReference type="Pfam" id="PF02373">
    <property type="entry name" value="JmjC"/>
    <property type="match status" value="1"/>
</dbReference>
<evidence type="ECO:0000259" key="26">
    <source>
        <dbReference type="PROSITE" id="PS51011"/>
    </source>
</evidence>
<feature type="compositionally biased region" description="Polar residues" evidence="24">
    <location>
        <begin position="197"/>
        <end position="210"/>
    </location>
</feature>
<evidence type="ECO:0000256" key="1">
    <source>
        <dbReference type="ARBA" id="ARBA00001954"/>
    </source>
</evidence>
<keyword evidence="11" id="KW-0156">Chromatin regulator</keyword>
<dbReference type="FunFam" id="1.10.150.60:FF:000001">
    <property type="entry name" value="Putative lysine-specific demethylase 5b"/>
    <property type="match status" value="1"/>
</dbReference>
<keyword evidence="13" id="KW-0560">Oxidoreductase</keyword>
<evidence type="ECO:0000256" key="6">
    <source>
        <dbReference type="ARBA" id="ARBA00022553"/>
    </source>
</evidence>
<dbReference type="PROSITE" id="PS50016">
    <property type="entry name" value="ZF_PHD_2"/>
    <property type="match status" value="1"/>
</dbReference>
<evidence type="ECO:0000256" key="7">
    <source>
        <dbReference type="ARBA" id="ARBA00022723"/>
    </source>
</evidence>
<evidence type="ECO:0000256" key="23">
    <source>
        <dbReference type="PROSITE-ProRule" id="PRU00146"/>
    </source>
</evidence>
<evidence type="ECO:0000256" key="14">
    <source>
        <dbReference type="ARBA" id="ARBA00023004"/>
    </source>
</evidence>
<dbReference type="SUPFAM" id="SSF57903">
    <property type="entry name" value="FYVE/PHD zinc finger"/>
    <property type="match status" value="2"/>
</dbReference>
<dbReference type="SUPFAM" id="SSF51197">
    <property type="entry name" value="Clavaminate synthase-like"/>
    <property type="match status" value="1"/>
</dbReference>
<evidence type="ECO:0000259" key="25">
    <source>
        <dbReference type="PROSITE" id="PS50016"/>
    </source>
</evidence>
<dbReference type="GO" id="GO:0006355">
    <property type="term" value="P:regulation of DNA-templated transcription"/>
    <property type="evidence" value="ECO:0007669"/>
    <property type="project" value="TreeGrafter"/>
</dbReference>
<gene>
    <name evidence="29" type="primary">KDM5D</name>
</gene>
<dbReference type="SMART" id="SM01014">
    <property type="entry name" value="ARID"/>
    <property type="match status" value="1"/>
</dbReference>
<feature type="domain" description="PHD-type" evidence="25">
    <location>
        <begin position="314"/>
        <end position="364"/>
    </location>
</feature>
<evidence type="ECO:0000313" key="30">
    <source>
        <dbReference type="Proteomes" id="UP000233100"/>
    </source>
</evidence>
<reference evidence="29" key="2">
    <citation type="submission" date="2025-09" db="UniProtKB">
        <authorList>
            <consortium name="Ensembl"/>
        </authorList>
    </citation>
    <scope>IDENTIFICATION</scope>
</reference>